<dbReference type="Gene3D" id="1.10.340.70">
    <property type="match status" value="1"/>
</dbReference>
<dbReference type="InterPro" id="IPR050951">
    <property type="entry name" value="Retrovirus_Pol_polyprotein"/>
</dbReference>
<dbReference type="EMBL" id="JABELV010000035">
    <property type="protein sequence ID" value="KAG7562309.1"/>
    <property type="molecule type" value="Genomic_DNA"/>
</dbReference>
<dbReference type="InterPro" id="IPR036397">
    <property type="entry name" value="RNaseH_sf"/>
</dbReference>
<evidence type="ECO:0000259" key="3">
    <source>
        <dbReference type="PROSITE" id="PS50994"/>
    </source>
</evidence>
<dbReference type="Gene3D" id="3.30.420.10">
    <property type="entry name" value="Ribonuclease H-like superfamily/Ribonuclease H"/>
    <property type="match status" value="1"/>
</dbReference>
<keyword evidence="5" id="KW-1185">Reference proteome</keyword>
<gene>
    <name evidence="4" type="ORF">FFLO_02297</name>
</gene>
<dbReference type="Pfam" id="PF00665">
    <property type="entry name" value="rve"/>
    <property type="match status" value="1"/>
</dbReference>
<organism evidence="4 5">
    <name type="scientific">Filobasidium floriforme</name>
    <dbReference type="NCBI Taxonomy" id="5210"/>
    <lineage>
        <taxon>Eukaryota</taxon>
        <taxon>Fungi</taxon>
        <taxon>Dikarya</taxon>
        <taxon>Basidiomycota</taxon>
        <taxon>Agaricomycotina</taxon>
        <taxon>Tremellomycetes</taxon>
        <taxon>Filobasidiales</taxon>
        <taxon>Filobasidiaceae</taxon>
        <taxon>Filobasidium</taxon>
    </lineage>
</organism>
<evidence type="ECO:0000313" key="4">
    <source>
        <dbReference type="EMBL" id="KAG7562309.1"/>
    </source>
</evidence>
<dbReference type="Pfam" id="PF17921">
    <property type="entry name" value="Integrase_H2C2"/>
    <property type="match status" value="1"/>
</dbReference>
<dbReference type="AlphaFoldDB" id="A0A8K0NRY1"/>
<sequence length="483" mass="55718">MGSRNDGRETEMGWETEKDVRNSLMDCRLIQPDRDEELLNRFRDDSFLDLVRWITQLEVDEMDETTREETQQRAGKFYVEDNKLKRTADGYGTVEVLPVAEGPRVAEEEHVACGHLGRDLMVTRIIQKYYWGSMRKDIDTAIATCPRCVQFGTRLQRLQLKPIVRFCPFDMLALDYLHMPKASSGKDIILVAIDCFTRYIMAWPMKGNPTSSAVVRCLTEIENRFTAPRELLMDNFFDNREIRSWAEPRSIKLTYSAPYAHVGLVENANHLVLERLRRLANVDIHHVPMLEKATVPKKWPDELDKSVRVLNERKMAILGGFCPKDLLLGASISERQGEERPTVPTRLLMIEAIRSDASEAFVREQARRLNKSKEWNAWKPEEGDLALIYDASGDRSFDTGWKLRARWSGPYFVEAVRRRSAKVRTLDGRPKAGWVAWSLMKKWPRVRETDGHRANGEEGGGDEEGDEEEDRRGRVTRSGRQTT</sequence>
<keyword evidence="1" id="KW-0694">RNA-binding</keyword>
<dbReference type="InterPro" id="IPR001584">
    <property type="entry name" value="Integrase_cat-core"/>
</dbReference>
<dbReference type="GO" id="GO:0005634">
    <property type="term" value="C:nucleus"/>
    <property type="evidence" value="ECO:0007669"/>
    <property type="project" value="UniProtKB-ARBA"/>
</dbReference>
<dbReference type="InterPro" id="IPR012337">
    <property type="entry name" value="RNaseH-like_sf"/>
</dbReference>
<dbReference type="InterPro" id="IPR041588">
    <property type="entry name" value="Integrase_H2C2"/>
</dbReference>
<protein>
    <recommendedName>
        <fullName evidence="3">Integrase catalytic domain-containing protein</fullName>
    </recommendedName>
</protein>
<dbReference type="SUPFAM" id="SSF53098">
    <property type="entry name" value="Ribonuclease H-like"/>
    <property type="match status" value="1"/>
</dbReference>
<dbReference type="PANTHER" id="PTHR37984">
    <property type="entry name" value="PROTEIN CBG26694"/>
    <property type="match status" value="1"/>
</dbReference>
<dbReference type="PROSITE" id="PS50994">
    <property type="entry name" value="INTEGRASE"/>
    <property type="match status" value="1"/>
</dbReference>
<feature type="compositionally biased region" description="Basic and acidic residues" evidence="2">
    <location>
        <begin position="447"/>
        <end position="456"/>
    </location>
</feature>
<reference evidence="4" key="1">
    <citation type="submission" date="2020-04" db="EMBL/GenBank/DDBJ databases">
        <title>Analysis of mating type loci in Filobasidium floriforme.</title>
        <authorList>
            <person name="Nowrousian M."/>
        </authorList>
    </citation>
    <scope>NUCLEOTIDE SEQUENCE</scope>
    <source>
        <strain evidence="4">CBS 6242</strain>
    </source>
</reference>
<dbReference type="GO" id="GO:0015074">
    <property type="term" value="P:DNA integration"/>
    <property type="evidence" value="ECO:0007669"/>
    <property type="project" value="InterPro"/>
</dbReference>
<comment type="caution">
    <text evidence="4">The sequence shown here is derived from an EMBL/GenBank/DDBJ whole genome shotgun (WGS) entry which is preliminary data.</text>
</comment>
<feature type="compositionally biased region" description="Acidic residues" evidence="2">
    <location>
        <begin position="459"/>
        <end position="469"/>
    </location>
</feature>
<evidence type="ECO:0000256" key="2">
    <source>
        <dbReference type="SAM" id="MobiDB-lite"/>
    </source>
</evidence>
<proteinExistence type="predicted"/>
<dbReference type="PANTHER" id="PTHR37984:SF5">
    <property type="entry name" value="PROTEIN NYNRIN-LIKE"/>
    <property type="match status" value="1"/>
</dbReference>
<evidence type="ECO:0000256" key="1">
    <source>
        <dbReference type="ARBA" id="ARBA00022884"/>
    </source>
</evidence>
<name>A0A8K0NRY1_9TREE</name>
<accession>A0A8K0NRY1</accession>
<feature type="domain" description="Integrase catalytic" evidence="3">
    <location>
        <begin position="158"/>
        <end position="331"/>
    </location>
</feature>
<evidence type="ECO:0000313" key="5">
    <source>
        <dbReference type="Proteomes" id="UP000812966"/>
    </source>
</evidence>
<feature type="region of interest" description="Disordered" evidence="2">
    <location>
        <begin position="447"/>
        <end position="483"/>
    </location>
</feature>
<dbReference type="Proteomes" id="UP000812966">
    <property type="component" value="Unassembled WGS sequence"/>
</dbReference>
<dbReference type="GO" id="GO:0003723">
    <property type="term" value="F:RNA binding"/>
    <property type="evidence" value="ECO:0007669"/>
    <property type="project" value="UniProtKB-KW"/>
</dbReference>